<gene>
    <name evidence="2" type="ORF">DPMN_126485</name>
</gene>
<sequence length="52" mass="5746">MEMLQISIMINGNTNRTQRSRIIIVNKSIPNGDDVIISHSSRESGTSPFEGT</sequence>
<protein>
    <submittedName>
        <fullName evidence="2">Uncharacterized protein</fullName>
    </submittedName>
</protein>
<feature type="compositionally biased region" description="Polar residues" evidence="1">
    <location>
        <begin position="43"/>
        <end position="52"/>
    </location>
</feature>
<keyword evidence="3" id="KW-1185">Reference proteome</keyword>
<name>A0A9D4JY02_DREPO</name>
<organism evidence="2 3">
    <name type="scientific">Dreissena polymorpha</name>
    <name type="common">Zebra mussel</name>
    <name type="synonym">Mytilus polymorpha</name>
    <dbReference type="NCBI Taxonomy" id="45954"/>
    <lineage>
        <taxon>Eukaryota</taxon>
        <taxon>Metazoa</taxon>
        <taxon>Spiralia</taxon>
        <taxon>Lophotrochozoa</taxon>
        <taxon>Mollusca</taxon>
        <taxon>Bivalvia</taxon>
        <taxon>Autobranchia</taxon>
        <taxon>Heteroconchia</taxon>
        <taxon>Euheterodonta</taxon>
        <taxon>Imparidentia</taxon>
        <taxon>Neoheterodontei</taxon>
        <taxon>Myida</taxon>
        <taxon>Dreissenoidea</taxon>
        <taxon>Dreissenidae</taxon>
        <taxon>Dreissena</taxon>
    </lineage>
</organism>
<evidence type="ECO:0000313" key="3">
    <source>
        <dbReference type="Proteomes" id="UP000828390"/>
    </source>
</evidence>
<reference evidence="2" key="1">
    <citation type="journal article" date="2019" name="bioRxiv">
        <title>The Genome of the Zebra Mussel, Dreissena polymorpha: A Resource for Invasive Species Research.</title>
        <authorList>
            <person name="McCartney M.A."/>
            <person name="Auch B."/>
            <person name="Kono T."/>
            <person name="Mallez S."/>
            <person name="Zhang Y."/>
            <person name="Obille A."/>
            <person name="Becker A."/>
            <person name="Abrahante J.E."/>
            <person name="Garbe J."/>
            <person name="Badalamenti J.P."/>
            <person name="Herman A."/>
            <person name="Mangelson H."/>
            <person name="Liachko I."/>
            <person name="Sullivan S."/>
            <person name="Sone E.D."/>
            <person name="Koren S."/>
            <person name="Silverstein K.A.T."/>
            <person name="Beckman K.B."/>
            <person name="Gohl D.M."/>
        </authorList>
    </citation>
    <scope>NUCLEOTIDE SEQUENCE</scope>
    <source>
        <strain evidence="2">Duluth1</strain>
        <tissue evidence="2">Whole animal</tissue>
    </source>
</reference>
<proteinExistence type="predicted"/>
<dbReference type="EMBL" id="JAIWYP010000005">
    <property type="protein sequence ID" value="KAH3824647.1"/>
    <property type="molecule type" value="Genomic_DNA"/>
</dbReference>
<dbReference type="Proteomes" id="UP000828390">
    <property type="component" value="Unassembled WGS sequence"/>
</dbReference>
<feature type="region of interest" description="Disordered" evidence="1">
    <location>
        <begin position="33"/>
        <end position="52"/>
    </location>
</feature>
<accession>A0A9D4JY02</accession>
<comment type="caution">
    <text evidence="2">The sequence shown here is derived from an EMBL/GenBank/DDBJ whole genome shotgun (WGS) entry which is preliminary data.</text>
</comment>
<reference evidence="2" key="2">
    <citation type="submission" date="2020-11" db="EMBL/GenBank/DDBJ databases">
        <authorList>
            <person name="McCartney M.A."/>
            <person name="Auch B."/>
            <person name="Kono T."/>
            <person name="Mallez S."/>
            <person name="Becker A."/>
            <person name="Gohl D.M."/>
            <person name="Silverstein K.A.T."/>
            <person name="Koren S."/>
            <person name="Bechman K.B."/>
            <person name="Herman A."/>
            <person name="Abrahante J.E."/>
            <person name="Garbe J."/>
        </authorList>
    </citation>
    <scope>NUCLEOTIDE SEQUENCE</scope>
    <source>
        <strain evidence="2">Duluth1</strain>
        <tissue evidence="2">Whole animal</tissue>
    </source>
</reference>
<dbReference type="AlphaFoldDB" id="A0A9D4JY02"/>
<evidence type="ECO:0000313" key="2">
    <source>
        <dbReference type="EMBL" id="KAH3824647.1"/>
    </source>
</evidence>
<evidence type="ECO:0000256" key="1">
    <source>
        <dbReference type="SAM" id="MobiDB-lite"/>
    </source>
</evidence>